<dbReference type="PANTHER" id="PTHR46289">
    <property type="entry name" value="52 KDA REPRESSOR OF THE INHIBITOR OF THE PROTEIN KINASE-LIKE PROTEIN-RELATED"/>
    <property type="match status" value="1"/>
</dbReference>
<feature type="non-terminal residue" evidence="2">
    <location>
        <position position="1"/>
    </location>
</feature>
<accession>A0ABN8QK72</accession>
<dbReference type="PANTHER" id="PTHR46289:SF14">
    <property type="entry name" value="DUF4371 DOMAIN-CONTAINING PROTEIN"/>
    <property type="match status" value="1"/>
</dbReference>
<dbReference type="Pfam" id="PF05699">
    <property type="entry name" value="Dimer_Tnp_hAT"/>
    <property type="match status" value="1"/>
</dbReference>
<protein>
    <recommendedName>
        <fullName evidence="1">HAT C-terminal dimerisation domain-containing protein</fullName>
    </recommendedName>
</protein>
<evidence type="ECO:0000259" key="1">
    <source>
        <dbReference type="Pfam" id="PF05699"/>
    </source>
</evidence>
<comment type="caution">
    <text evidence="2">The sequence shown here is derived from an EMBL/GenBank/DDBJ whole genome shotgun (WGS) entry which is preliminary data.</text>
</comment>
<dbReference type="InterPro" id="IPR008906">
    <property type="entry name" value="HATC_C_dom"/>
</dbReference>
<evidence type="ECO:0000313" key="3">
    <source>
        <dbReference type="Proteomes" id="UP001159405"/>
    </source>
</evidence>
<evidence type="ECO:0000313" key="2">
    <source>
        <dbReference type="EMBL" id="CAH3166153.1"/>
    </source>
</evidence>
<gene>
    <name evidence="2" type="ORF">PLOB_00007558</name>
</gene>
<name>A0ABN8QK72_9CNID</name>
<reference evidence="2 3" key="1">
    <citation type="submission" date="2022-05" db="EMBL/GenBank/DDBJ databases">
        <authorList>
            <consortium name="Genoscope - CEA"/>
            <person name="William W."/>
        </authorList>
    </citation>
    <scope>NUCLEOTIDE SEQUENCE [LARGE SCALE GENOMIC DNA]</scope>
</reference>
<keyword evidence="3" id="KW-1185">Reference proteome</keyword>
<sequence>LKKSSQKKVIRHYLPDLPLPSSASQEPELWKRFWINRTEKPSILQEELAACNRGLYPKIHTILRLLKIAPVKSATVERSNSSLRFVKSCFRGTVREDRLNALSLLFIHKDVALDYDAIIDDYAKRNKRRMTFINPLQ</sequence>
<dbReference type="InterPro" id="IPR052958">
    <property type="entry name" value="IFN-induced_PKR_regulator"/>
</dbReference>
<dbReference type="Proteomes" id="UP001159405">
    <property type="component" value="Unassembled WGS sequence"/>
</dbReference>
<proteinExistence type="predicted"/>
<organism evidence="2 3">
    <name type="scientific">Porites lobata</name>
    <dbReference type="NCBI Taxonomy" id="104759"/>
    <lineage>
        <taxon>Eukaryota</taxon>
        <taxon>Metazoa</taxon>
        <taxon>Cnidaria</taxon>
        <taxon>Anthozoa</taxon>
        <taxon>Hexacorallia</taxon>
        <taxon>Scleractinia</taxon>
        <taxon>Fungiina</taxon>
        <taxon>Poritidae</taxon>
        <taxon>Porites</taxon>
    </lineage>
</organism>
<dbReference type="EMBL" id="CALNXK010000136">
    <property type="protein sequence ID" value="CAH3166153.1"/>
    <property type="molecule type" value="Genomic_DNA"/>
</dbReference>
<feature type="domain" description="HAT C-terminal dimerisation" evidence="1">
    <location>
        <begin position="46"/>
        <end position="110"/>
    </location>
</feature>